<keyword evidence="1" id="KW-0175">Coiled coil</keyword>
<gene>
    <name evidence="3" type="ORF">GMRT_15290</name>
</gene>
<evidence type="ECO:0000313" key="4">
    <source>
        <dbReference type="Proteomes" id="UP000315496"/>
    </source>
</evidence>
<sequence length="239" mass="26799">MDESMPPDVELSLVRPSSEVSPRITPSTPPPDGVLAIDPAPLASLLQNAEAALMARNTTKCAGFLMSYITSFTAEVTELEAQHARLRATESDAPLQELRQSIAFNRKALGKKVEGLERQKEEVDVLETIFLELQEKLTTARRQCKRKQTEYASIAANLGTARAELEALEARYSSLVAEAEDLKYQLEEVEMEAQRYATITLEDGELQLLGDTTRLALTLQERLQAELNRHLLYKRLRKK</sequence>
<protein>
    <submittedName>
        <fullName evidence="3">Uncharacterized protein</fullName>
    </submittedName>
</protein>
<reference evidence="3 4" key="1">
    <citation type="submission" date="2019-05" db="EMBL/GenBank/DDBJ databases">
        <title>The compact genome of Giardia muris reveals important steps in the evolution of intestinal protozoan parasites.</title>
        <authorList>
            <person name="Xu F."/>
            <person name="Jimenez-Gonzalez A."/>
            <person name="Einarsson E."/>
            <person name="Astvaldsson A."/>
            <person name="Peirasmaki D."/>
            <person name="Eckmann L."/>
            <person name="Andersson J.O."/>
            <person name="Svard S.G."/>
            <person name="Jerlstrom-Hultqvist J."/>
        </authorList>
    </citation>
    <scope>NUCLEOTIDE SEQUENCE [LARGE SCALE GENOMIC DNA]</scope>
    <source>
        <strain evidence="3 4">Roberts-Thomson</strain>
    </source>
</reference>
<comment type="caution">
    <text evidence="3">The sequence shown here is derived from an EMBL/GenBank/DDBJ whole genome shotgun (WGS) entry which is preliminary data.</text>
</comment>
<feature type="region of interest" description="Disordered" evidence="2">
    <location>
        <begin position="1"/>
        <end position="32"/>
    </location>
</feature>
<dbReference type="EMBL" id="VDLU01000003">
    <property type="protein sequence ID" value="TNJ27899.1"/>
    <property type="molecule type" value="Genomic_DNA"/>
</dbReference>
<evidence type="ECO:0000256" key="1">
    <source>
        <dbReference type="SAM" id="Coils"/>
    </source>
</evidence>
<accession>A0A4Z1T5U4</accession>
<proteinExistence type="predicted"/>
<dbReference type="VEuPathDB" id="GiardiaDB:GMRT_15290"/>
<evidence type="ECO:0000256" key="2">
    <source>
        <dbReference type="SAM" id="MobiDB-lite"/>
    </source>
</evidence>
<keyword evidence="4" id="KW-1185">Reference proteome</keyword>
<organism evidence="3 4">
    <name type="scientific">Giardia muris</name>
    <dbReference type="NCBI Taxonomy" id="5742"/>
    <lineage>
        <taxon>Eukaryota</taxon>
        <taxon>Metamonada</taxon>
        <taxon>Diplomonadida</taxon>
        <taxon>Hexamitidae</taxon>
        <taxon>Giardiinae</taxon>
        <taxon>Giardia</taxon>
    </lineage>
</organism>
<feature type="coiled-coil region" evidence="1">
    <location>
        <begin position="116"/>
        <end position="199"/>
    </location>
</feature>
<evidence type="ECO:0000313" key="3">
    <source>
        <dbReference type="EMBL" id="TNJ27899.1"/>
    </source>
</evidence>
<dbReference type="AlphaFoldDB" id="A0A4Z1T5U4"/>
<name>A0A4Z1T5U4_GIAMU</name>
<dbReference type="Proteomes" id="UP000315496">
    <property type="component" value="Chromosome 3"/>
</dbReference>